<dbReference type="EMBL" id="SMSI01000003">
    <property type="protein sequence ID" value="TDH34856.1"/>
    <property type="molecule type" value="Genomic_DNA"/>
</dbReference>
<dbReference type="Gene3D" id="3.30.420.40">
    <property type="match status" value="2"/>
</dbReference>
<evidence type="ECO:0000313" key="3">
    <source>
        <dbReference type="EMBL" id="TDH34856.1"/>
    </source>
</evidence>
<dbReference type="InterPro" id="IPR036388">
    <property type="entry name" value="WH-like_DNA-bd_sf"/>
</dbReference>
<dbReference type="InterPro" id="IPR012318">
    <property type="entry name" value="HTH_CRP"/>
</dbReference>
<dbReference type="GO" id="GO:0003677">
    <property type="term" value="F:DNA binding"/>
    <property type="evidence" value="ECO:0007669"/>
    <property type="project" value="InterPro"/>
</dbReference>
<dbReference type="Proteomes" id="UP000295131">
    <property type="component" value="Unassembled WGS sequence"/>
</dbReference>
<dbReference type="Gene3D" id="1.10.10.10">
    <property type="entry name" value="Winged helix-like DNA-binding domain superfamily/Winged helix DNA-binding domain"/>
    <property type="match status" value="1"/>
</dbReference>
<evidence type="ECO:0000256" key="1">
    <source>
        <dbReference type="ARBA" id="ARBA00006479"/>
    </source>
</evidence>
<gene>
    <name evidence="3" type="ORF">E2A64_14025</name>
</gene>
<dbReference type="InterPro" id="IPR000600">
    <property type="entry name" value="ROK"/>
</dbReference>
<dbReference type="PANTHER" id="PTHR18964">
    <property type="entry name" value="ROK (REPRESSOR, ORF, KINASE) FAMILY"/>
    <property type="match status" value="1"/>
</dbReference>
<dbReference type="SMART" id="SM00419">
    <property type="entry name" value="HTH_CRP"/>
    <property type="match status" value="1"/>
</dbReference>
<dbReference type="InterPro" id="IPR043129">
    <property type="entry name" value="ATPase_NBD"/>
</dbReference>
<dbReference type="CDD" id="cd00092">
    <property type="entry name" value="HTH_CRP"/>
    <property type="match status" value="1"/>
</dbReference>
<dbReference type="Pfam" id="PF00480">
    <property type="entry name" value="ROK"/>
    <property type="match status" value="1"/>
</dbReference>
<dbReference type="RefSeq" id="WP_133285141.1">
    <property type="nucleotide sequence ID" value="NZ_SMSI01000003.1"/>
</dbReference>
<dbReference type="PANTHER" id="PTHR18964:SF149">
    <property type="entry name" value="BIFUNCTIONAL UDP-N-ACETYLGLUCOSAMINE 2-EPIMERASE_N-ACETYLMANNOSAMINE KINASE"/>
    <property type="match status" value="1"/>
</dbReference>
<accession>A0A4R5PI08</accession>
<dbReference type="SUPFAM" id="SSF53067">
    <property type="entry name" value="Actin-like ATPase domain"/>
    <property type="match status" value="1"/>
</dbReference>
<feature type="domain" description="HTH crp-type" evidence="2">
    <location>
        <begin position="38"/>
        <end position="87"/>
    </location>
</feature>
<comment type="caution">
    <text evidence="3">The sequence shown here is derived from an EMBL/GenBank/DDBJ whole genome shotgun (WGS) entry which is preliminary data.</text>
</comment>
<comment type="similarity">
    <text evidence="1">Belongs to the ROK (NagC/XylR) family.</text>
</comment>
<evidence type="ECO:0000259" key="2">
    <source>
        <dbReference type="SMART" id="SM00419"/>
    </source>
</evidence>
<keyword evidence="4" id="KW-1185">Reference proteome</keyword>
<dbReference type="InterPro" id="IPR036390">
    <property type="entry name" value="WH_DNA-bd_sf"/>
</dbReference>
<dbReference type="AlphaFoldDB" id="A0A4R5PI08"/>
<proteinExistence type="inferred from homology"/>
<dbReference type="SUPFAM" id="SSF46785">
    <property type="entry name" value="Winged helix' DNA-binding domain"/>
    <property type="match status" value="1"/>
</dbReference>
<organism evidence="3 4">
    <name type="scientific">Pseudohoeflea suaedae</name>
    <dbReference type="NCBI Taxonomy" id="877384"/>
    <lineage>
        <taxon>Bacteria</taxon>
        <taxon>Pseudomonadati</taxon>
        <taxon>Pseudomonadota</taxon>
        <taxon>Alphaproteobacteria</taxon>
        <taxon>Hyphomicrobiales</taxon>
        <taxon>Rhizobiaceae</taxon>
        <taxon>Pseudohoeflea</taxon>
    </lineage>
</organism>
<protein>
    <submittedName>
        <fullName evidence="3">ROK family protein</fullName>
    </submittedName>
</protein>
<sequence>MNFTDNRTRTGDNAAYSSMAGGANQVRVRAYNERLVLSLVRLQPGVSKAEIARRTGLSPQTVSVIMRALEKDGLLVRGEPMRGRVGQPSVPMHLNPDAVLSYGVKIGRRSADLVLMDFTGEIRLNRHRTYRYPDSTEIINFITESIDDIEADLASKQRSTIAGIGVAAPFELWNWASEVGAPSGAMEQWRGFDLQAEIAARVSYPVFLQNDATSACGAELVFGVGPHYPDFVYFYVGSFIGGGIVLNSTLFGGRTGTAGAIGPLPVRNNRGETVQLLQIASIFILERMLREHGVDPEPLWYSADQWIDFGEPLETWIRESAAGLAQAIAAACSVMDFSAAVIDGGFPAWVRERLVRATQEEIGKLNLQGIQYPDIVEGQVGAQARAIGGASLPIFSRYLIDQSVLFKEIVTGDTD</sequence>
<dbReference type="Pfam" id="PF13412">
    <property type="entry name" value="HTH_24"/>
    <property type="match status" value="1"/>
</dbReference>
<name>A0A4R5PI08_9HYPH</name>
<evidence type="ECO:0000313" key="4">
    <source>
        <dbReference type="Proteomes" id="UP000295131"/>
    </source>
</evidence>
<reference evidence="3 4" key="1">
    <citation type="journal article" date="2013" name="Int. J. Syst. Evol. Microbiol.">
        <title>Hoeflea suaedae sp. nov., an endophytic bacterium isolated from the root of the halophyte Suaeda maritima.</title>
        <authorList>
            <person name="Chung E.J."/>
            <person name="Park J.A."/>
            <person name="Pramanik P."/>
            <person name="Bibi F."/>
            <person name="Jeon C.O."/>
            <person name="Chung Y.R."/>
        </authorList>
    </citation>
    <scope>NUCLEOTIDE SEQUENCE [LARGE SCALE GENOMIC DNA]</scope>
    <source>
        <strain evidence="3 4">YC6898</strain>
    </source>
</reference>
<dbReference type="OrthoDB" id="49685at2"/>
<dbReference type="GO" id="GO:0006355">
    <property type="term" value="P:regulation of DNA-templated transcription"/>
    <property type="evidence" value="ECO:0007669"/>
    <property type="project" value="InterPro"/>
</dbReference>